<feature type="transmembrane region" description="Helical" evidence="5">
    <location>
        <begin position="131"/>
        <end position="156"/>
    </location>
</feature>
<sequence length="458" mass="48191">MTGTGDHEDAATYGATAQAAIRRPRTWWGRKGTAAKVESYTRISFHLFPVAQLVTALLSLTPVPARSALPVAGAVLVHVVLGLRLTGQALDWVAGRRAQPRRLLCAYVACGFAGAAIAALVLVKLPDDPPATYYTACAGTYVLFLAFGCGLGVLVLRTHRQSLVAVAVATFGGWLLGSALLPAPAAAALALSTLLSAGGLTLASRFSVWLLQAVYELDEARHTRARLAVAEERLRFGRDLHDVLGRNLSVIALKSELAVRLARRDRPEAVEQMEEVQRIAQESQREVREVVRGYREPDLFTELLGAQGVLSAAGITCTVTGTPTGLPRPVQAALAWVVREAVTNVLRHGNAAHCRIALTVLPVGPRAKGRPPVAELTVENDGVPSAPAPSPGSPDSTGGHGLAGLRERLAAEQGTLEAGPAGKSAFRLVARVPVPADEVAEAGVPAGDASERARQELE</sequence>
<organism evidence="7 8">
    <name type="scientific">Streptomyces odorifer</name>
    <dbReference type="NCBI Taxonomy" id="53450"/>
    <lineage>
        <taxon>Bacteria</taxon>
        <taxon>Bacillati</taxon>
        <taxon>Actinomycetota</taxon>
        <taxon>Actinomycetes</taxon>
        <taxon>Kitasatosporales</taxon>
        <taxon>Streptomycetaceae</taxon>
        <taxon>Streptomyces</taxon>
        <taxon>Streptomyces albidoflavus group</taxon>
    </lineage>
</organism>
<evidence type="ECO:0000313" key="7">
    <source>
        <dbReference type="EMBL" id="NUV32251.1"/>
    </source>
</evidence>
<proteinExistence type="predicted"/>
<dbReference type="GO" id="GO:0046983">
    <property type="term" value="F:protein dimerization activity"/>
    <property type="evidence" value="ECO:0007669"/>
    <property type="project" value="InterPro"/>
</dbReference>
<keyword evidence="5" id="KW-0812">Transmembrane</keyword>
<gene>
    <name evidence="7" type="ORF">G6W59_28860</name>
</gene>
<dbReference type="InterPro" id="IPR011712">
    <property type="entry name" value="Sig_transdc_His_kin_sub3_dim/P"/>
</dbReference>
<feature type="region of interest" description="Disordered" evidence="4">
    <location>
        <begin position="378"/>
        <end position="404"/>
    </location>
</feature>
<dbReference type="GO" id="GO:0000155">
    <property type="term" value="F:phosphorelay sensor kinase activity"/>
    <property type="evidence" value="ECO:0007669"/>
    <property type="project" value="InterPro"/>
</dbReference>
<evidence type="ECO:0000256" key="4">
    <source>
        <dbReference type="SAM" id="MobiDB-lite"/>
    </source>
</evidence>
<feature type="compositionally biased region" description="Basic and acidic residues" evidence="4">
    <location>
        <begin position="449"/>
        <end position="458"/>
    </location>
</feature>
<evidence type="ECO:0000256" key="2">
    <source>
        <dbReference type="ARBA" id="ARBA00022777"/>
    </source>
</evidence>
<keyword evidence="8" id="KW-1185">Reference proteome</keyword>
<feature type="region of interest" description="Disordered" evidence="4">
    <location>
        <begin position="437"/>
        <end position="458"/>
    </location>
</feature>
<dbReference type="CDD" id="cd16917">
    <property type="entry name" value="HATPase_UhpB-NarQ-NarX-like"/>
    <property type="match status" value="1"/>
</dbReference>
<dbReference type="PANTHER" id="PTHR24421">
    <property type="entry name" value="NITRATE/NITRITE SENSOR PROTEIN NARX-RELATED"/>
    <property type="match status" value="1"/>
</dbReference>
<dbReference type="Gene3D" id="1.20.5.1930">
    <property type="match status" value="1"/>
</dbReference>
<feature type="transmembrane region" description="Helical" evidence="5">
    <location>
        <begin position="163"/>
        <end position="181"/>
    </location>
</feature>
<comment type="caution">
    <text evidence="7">The sequence shown here is derived from an EMBL/GenBank/DDBJ whole genome shotgun (WGS) entry which is preliminary data.</text>
</comment>
<evidence type="ECO:0000259" key="6">
    <source>
        <dbReference type="Pfam" id="PF07730"/>
    </source>
</evidence>
<reference evidence="7 8" key="1">
    <citation type="submission" date="2020-03" db="EMBL/GenBank/DDBJ databases">
        <title>Complete genome sequence of sixteen Streptomyces strains facilitates identification of candidate genes involved in plant growth-promotion in grain legumes and cereals.</title>
        <authorList>
            <person name="Gopalakrishnan S."/>
            <person name="Thakur V."/>
            <person name="Saxena R."/>
            <person name="Vadlamudi S."/>
            <person name="Purohit S."/>
            <person name="Kumar V."/>
            <person name="Rathore A."/>
            <person name="Chitikineni A."/>
            <person name="Varshney R.K."/>
        </authorList>
    </citation>
    <scope>NUCLEOTIDE SEQUENCE [LARGE SCALE GENOMIC DNA]</scope>
    <source>
        <strain evidence="7 8">KAI-180</strain>
    </source>
</reference>
<dbReference type="SUPFAM" id="SSF55874">
    <property type="entry name" value="ATPase domain of HSP90 chaperone/DNA topoisomerase II/histidine kinase"/>
    <property type="match status" value="1"/>
</dbReference>
<evidence type="ECO:0000313" key="8">
    <source>
        <dbReference type="Proteomes" id="UP000540128"/>
    </source>
</evidence>
<dbReference type="PANTHER" id="PTHR24421:SF63">
    <property type="entry name" value="SENSOR HISTIDINE KINASE DESK"/>
    <property type="match status" value="1"/>
</dbReference>
<feature type="domain" description="Signal transduction histidine kinase subgroup 3 dimerisation and phosphoacceptor" evidence="6">
    <location>
        <begin position="232"/>
        <end position="299"/>
    </location>
</feature>
<dbReference type="Proteomes" id="UP000540128">
    <property type="component" value="Unassembled WGS sequence"/>
</dbReference>
<accession>A0A7Y6F5J2</accession>
<dbReference type="GO" id="GO:0016020">
    <property type="term" value="C:membrane"/>
    <property type="evidence" value="ECO:0007669"/>
    <property type="project" value="InterPro"/>
</dbReference>
<feature type="transmembrane region" description="Helical" evidence="5">
    <location>
        <begin position="104"/>
        <end position="125"/>
    </location>
</feature>
<keyword evidence="2 7" id="KW-0418">Kinase</keyword>
<protein>
    <submittedName>
        <fullName evidence="7">Two-component sensor histidine kinase</fullName>
    </submittedName>
</protein>
<evidence type="ECO:0000256" key="3">
    <source>
        <dbReference type="ARBA" id="ARBA00023012"/>
    </source>
</evidence>
<evidence type="ECO:0000256" key="1">
    <source>
        <dbReference type="ARBA" id="ARBA00022679"/>
    </source>
</evidence>
<name>A0A7Y6F5J2_9ACTN</name>
<dbReference type="EMBL" id="JAANNT010000042">
    <property type="protein sequence ID" value="NUV32251.1"/>
    <property type="molecule type" value="Genomic_DNA"/>
</dbReference>
<dbReference type="InterPro" id="IPR036890">
    <property type="entry name" value="HATPase_C_sf"/>
</dbReference>
<dbReference type="AlphaFoldDB" id="A0A7Y6F5J2"/>
<evidence type="ECO:0000256" key="5">
    <source>
        <dbReference type="SAM" id="Phobius"/>
    </source>
</evidence>
<keyword evidence="3" id="KW-0902">Two-component regulatory system</keyword>
<keyword evidence="5" id="KW-1133">Transmembrane helix</keyword>
<dbReference type="InterPro" id="IPR050482">
    <property type="entry name" value="Sensor_HK_TwoCompSys"/>
</dbReference>
<dbReference type="RefSeq" id="WP_030699385.1">
    <property type="nucleotide sequence ID" value="NZ_JAANNT010000042.1"/>
</dbReference>
<keyword evidence="5" id="KW-0472">Membrane</keyword>
<keyword evidence="1" id="KW-0808">Transferase</keyword>
<dbReference type="Pfam" id="PF07730">
    <property type="entry name" value="HisKA_3"/>
    <property type="match status" value="1"/>
</dbReference>
<dbReference type="Gene3D" id="3.30.565.10">
    <property type="entry name" value="Histidine kinase-like ATPase, C-terminal domain"/>
    <property type="match status" value="1"/>
</dbReference>